<evidence type="ECO:0000256" key="1">
    <source>
        <dbReference type="ARBA" id="ARBA00010854"/>
    </source>
</evidence>
<evidence type="ECO:0000256" key="2">
    <source>
        <dbReference type="ARBA" id="ARBA00022723"/>
    </source>
</evidence>
<keyword evidence="6" id="KW-0489">Methyltransferase</keyword>
<dbReference type="PANTHER" id="PTHR45833">
    <property type="entry name" value="METHIONINE SYNTHASE"/>
    <property type="match status" value="1"/>
</dbReference>
<organism evidence="6 7">
    <name type="scientific">Selenihalanaerobacter shriftii</name>
    <dbReference type="NCBI Taxonomy" id="142842"/>
    <lineage>
        <taxon>Bacteria</taxon>
        <taxon>Bacillati</taxon>
        <taxon>Bacillota</taxon>
        <taxon>Clostridia</taxon>
        <taxon>Halanaerobiales</taxon>
        <taxon>Halobacteroidaceae</taxon>
        <taxon>Selenihalanaerobacter</taxon>
    </lineage>
</organism>
<dbReference type="InterPro" id="IPR006158">
    <property type="entry name" value="Cobalamin-bd"/>
</dbReference>
<dbReference type="Proteomes" id="UP000190625">
    <property type="component" value="Unassembled WGS sequence"/>
</dbReference>
<name>A0A1T4JJJ3_9FIRM</name>
<accession>A0A1T4JJJ3</accession>
<dbReference type="AlphaFoldDB" id="A0A1T4JJJ3"/>
<dbReference type="SUPFAM" id="SSF47644">
    <property type="entry name" value="Methionine synthase domain"/>
    <property type="match status" value="1"/>
</dbReference>
<feature type="domain" description="B12-binding N-terminal" evidence="5">
    <location>
        <begin position="1"/>
        <end position="88"/>
    </location>
</feature>
<dbReference type="GO" id="GO:0031419">
    <property type="term" value="F:cobalamin binding"/>
    <property type="evidence" value="ECO:0007669"/>
    <property type="project" value="InterPro"/>
</dbReference>
<dbReference type="GO" id="GO:0008705">
    <property type="term" value="F:methionine synthase activity"/>
    <property type="evidence" value="ECO:0007669"/>
    <property type="project" value="TreeGrafter"/>
</dbReference>
<dbReference type="PROSITE" id="PS51337">
    <property type="entry name" value="B12_BINDING_NTER"/>
    <property type="match status" value="1"/>
</dbReference>
<dbReference type="InterPro" id="IPR050554">
    <property type="entry name" value="Met_Synthase/Corrinoid"/>
</dbReference>
<dbReference type="InterPro" id="IPR012741">
    <property type="entry name" value="Corrinoid_p"/>
</dbReference>
<dbReference type="PANTHER" id="PTHR45833:SF1">
    <property type="entry name" value="METHIONINE SYNTHASE"/>
    <property type="match status" value="1"/>
</dbReference>
<dbReference type="EMBL" id="FUWM01000003">
    <property type="protein sequence ID" value="SJZ30319.1"/>
    <property type="molecule type" value="Genomic_DNA"/>
</dbReference>
<evidence type="ECO:0000313" key="7">
    <source>
        <dbReference type="Proteomes" id="UP000190625"/>
    </source>
</evidence>
<dbReference type="GO" id="GO:0046653">
    <property type="term" value="P:tetrahydrofolate metabolic process"/>
    <property type="evidence" value="ECO:0007669"/>
    <property type="project" value="TreeGrafter"/>
</dbReference>
<dbReference type="STRING" id="142842.SAMN02745118_00037"/>
<dbReference type="CDD" id="cd02070">
    <property type="entry name" value="corrinoid_protein_B12-BD"/>
    <property type="match status" value="1"/>
</dbReference>
<evidence type="ECO:0000259" key="5">
    <source>
        <dbReference type="PROSITE" id="PS51337"/>
    </source>
</evidence>
<evidence type="ECO:0000259" key="4">
    <source>
        <dbReference type="PROSITE" id="PS51332"/>
    </source>
</evidence>
<keyword evidence="7" id="KW-1185">Reference proteome</keyword>
<dbReference type="Pfam" id="PF02607">
    <property type="entry name" value="B12-binding_2"/>
    <property type="match status" value="1"/>
</dbReference>
<dbReference type="GO" id="GO:0015948">
    <property type="term" value="P:methanogenesis"/>
    <property type="evidence" value="ECO:0007669"/>
    <property type="project" value="InterPro"/>
</dbReference>
<dbReference type="SUPFAM" id="SSF52242">
    <property type="entry name" value="Cobalamin (vitamin B12)-binding domain"/>
    <property type="match status" value="1"/>
</dbReference>
<dbReference type="Gene3D" id="3.40.50.280">
    <property type="entry name" value="Cobalamin-binding domain"/>
    <property type="match status" value="1"/>
</dbReference>
<evidence type="ECO:0000256" key="3">
    <source>
        <dbReference type="ARBA" id="ARBA00023285"/>
    </source>
</evidence>
<dbReference type="PROSITE" id="PS51332">
    <property type="entry name" value="B12_BINDING"/>
    <property type="match status" value="1"/>
</dbReference>
<protein>
    <submittedName>
        <fullName evidence="6">Methylmalonyl-CoA mutase C-terminal domain-containing protein/methyltransferase cognate corrinoid proteins</fullName>
    </submittedName>
</protein>
<dbReference type="Pfam" id="PF02310">
    <property type="entry name" value="B12-binding"/>
    <property type="match status" value="1"/>
</dbReference>
<comment type="similarity">
    <text evidence="1">Belongs to the methylamine corrinoid protein family.</text>
</comment>
<sequence length="210" mass="22119">MSKFEEIAEAVIEGSVDEVAELAQGLVDDGAEPGEIIKQGLVEGMDVVGARFKKNEMFVPEVLISAKAMHAGMDIVKPLLADEDESSAGTVVIGTVEGDLHDIGKNLVAMMLEGAGFEVVDLGIDLPAEEFVEAVKEHQPEVVGMSALLTTTMPAMEETIAALEEAGIRDQVKIMVGGAPVTEEFANEIGADAYAPDGSTSTDLAREFVQ</sequence>
<dbReference type="NCBIfam" id="TIGR02370">
    <property type="entry name" value="pyl_corrinoid"/>
    <property type="match status" value="1"/>
</dbReference>
<dbReference type="RefSeq" id="WP_078808581.1">
    <property type="nucleotide sequence ID" value="NZ_FUWM01000003.1"/>
</dbReference>
<gene>
    <name evidence="6" type="ORF">SAMN02745118_00037</name>
</gene>
<dbReference type="GO" id="GO:0005829">
    <property type="term" value="C:cytosol"/>
    <property type="evidence" value="ECO:0007669"/>
    <property type="project" value="TreeGrafter"/>
</dbReference>
<keyword evidence="2" id="KW-0479">Metal-binding</keyword>
<dbReference type="FunFam" id="3.40.50.280:FF:000003">
    <property type="entry name" value="Dimethylamine methyltransferase corrinoid protein"/>
    <property type="match status" value="1"/>
</dbReference>
<dbReference type="GO" id="GO:0050897">
    <property type="term" value="F:cobalt ion binding"/>
    <property type="evidence" value="ECO:0007669"/>
    <property type="project" value="InterPro"/>
</dbReference>
<dbReference type="InterPro" id="IPR003759">
    <property type="entry name" value="Cbl-bd_cap"/>
</dbReference>
<dbReference type="OrthoDB" id="9803687at2"/>
<dbReference type="GO" id="GO:0032259">
    <property type="term" value="P:methylation"/>
    <property type="evidence" value="ECO:0007669"/>
    <property type="project" value="UniProtKB-KW"/>
</dbReference>
<dbReference type="SMART" id="SM01018">
    <property type="entry name" value="B12-binding_2"/>
    <property type="match status" value="1"/>
</dbReference>
<dbReference type="InterPro" id="IPR036594">
    <property type="entry name" value="Meth_synthase_dom"/>
</dbReference>
<dbReference type="GO" id="GO:0050667">
    <property type="term" value="P:homocysteine metabolic process"/>
    <property type="evidence" value="ECO:0007669"/>
    <property type="project" value="TreeGrafter"/>
</dbReference>
<feature type="domain" description="B12-binding" evidence="4">
    <location>
        <begin position="88"/>
        <end position="210"/>
    </location>
</feature>
<keyword evidence="6" id="KW-0808">Transferase</keyword>
<reference evidence="7" key="1">
    <citation type="submission" date="2017-02" db="EMBL/GenBank/DDBJ databases">
        <authorList>
            <person name="Varghese N."/>
            <person name="Submissions S."/>
        </authorList>
    </citation>
    <scope>NUCLEOTIDE SEQUENCE [LARGE SCALE GENOMIC DNA]</scope>
    <source>
        <strain evidence="7">ATCC BAA-73</strain>
    </source>
</reference>
<proteinExistence type="inferred from homology"/>
<dbReference type="Gene3D" id="1.10.1240.10">
    <property type="entry name" value="Methionine synthase domain"/>
    <property type="match status" value="1"/>
</dbReference>
<dbReference type="InterPro" id="IPR036724">
    <property type="entry name" value="Cobalamin-bd_sf"/>
</dbReference>
<keyword evidence="3" id="KW-0170">Cobalt</keyword>
<evidence type="ECO:0000313" key="6">
    <source>
        <dbReference type="EMBL" id="SJZ30319.1"/>
    </source>
</evidence>